<evidence type="ECO:0000256" key="4">
    <source>
        <dbReference type="ARBA" id="ARBA00023002"/>
    </source>
</evidence>
<accession>A0A6J6SDI9</accession>
<dbReference type="GO" id="GO:0006707">
    <property type="term" value="P:cholesterol catabolic process"/>
    <property type="evidence" value="ECO:0007669"/>
    <property type="project" value="TreeGrafter"/>
</dbReference>
<dbReference type="Gene3D" id="1.10.630.10">
    <property type="entry name" value="Cytochrome P450"/>
    <property type="match status" value="1"/>
</dbReference>
<evidence type="ECO:0000256" key="2">
    <source>
        <dbReference type="ARBA" id="ARBA00022617"/>
    </source>
</evidence>
<evidence type="ECO:0000256" key="5">
    <source>
        <dbReference type="ARBA" id="ARBA00023004"/>
    </source>
</evidence>
<name>A0A6J6SDI9_9ZZZZ</name>
<evidence type="ECO:0000256" key="7">
    <source>
        <dbReference type="SAM" id="MobiDB-lite"/>
    </source>
</evidence>
<evidence type="ECO:0000256" key="3">
    <source>
        <dbReference type="ARBA" id="ARBA00022723"/>
    </source>
</evidence>
<keyword evidence="3" id="KW-0479">Metal-binding</keyword>
<dbReference type="Pfam" id="PF00067">
    <property type="entry name" value="p450"/>
    <property type="match status" value="1"/>
</dbReference>
<dbReference type="PANTHER" id="PTHR46696:SF4">
    <property type="entry name" value="BIOTIN BIOSYNTHESIS CYTOCHROME P450"/>
    <property type="match status" value="1"/>
</dbReference>
<dbReference type="GO" id="GO:0005506">
    <property type="term" value="F:iron ion binding"/>
    <property type="evidence" value="ECO:0007669"/>
    <property type="project" value="InterPro"/>
</dbReference>
<keyword evidence="4" id="KW-0560">Oxidoreductase</keyword>
<dbReference type="InterPro" id="IPR002397">
    <property type="entry name" value="Cyt_P450_B"/>
</dbReference>
<evidence type="ECO:0000256" key="6">
    <source>
        <dbReference type="ARBA" id="ARBA00023033"/>
    </source>
</evidence>
<dbReference type="SUPFAM" id="SSF48264">
    <property type="entry name" value="Cytochrome P450"/>
    <property type="match status" value="1"/>
</dbReference>
<dbReference type="GO" id="GO:0036199">
    <property type="term" value="F:cholest-4-en-3-one 26-monooxygenase activity"/>
    <property type="evidence" value="ECO:0007669"/>
    <property type="project" value="TreeGrafter"/>
</dbReference>
<protein>
    <submittedName>
        <fullName evidence="8">Unannotated protein</fullName>
    </submittedName>
</protein>
<dbReference type="AlphaFoldDB" id="A0A6J6SDI9"/>
<dbReference type="GO" id="GO:0020037">
    <property type="term" value="F:heme binding"/>
    <property type="evidence" value="ECO:0007669"/>
    <property type="project" value="InterPro"/>
</dbReference>
<dbReference type="EMBL" id="CAEZYK010000100">
    <property type="protein sequence ID" value="CAB4732469.1"/>
    <property type="molecule type" value="Genomic_DNA"/>
</dbReference>
<sequence length="409" mass="45312">MTSIDLSDPKVFSRGIPHAAFTALRTEGPISRQYGIHTGREGYWCVTRHADVVAANRDFEHLSPAPLGTMIFDRKELLNPKTPRMLIEMDPPQHTRYRRLVNRGFTPRMIAMLETQMRAVARTVSDRANRLLDENGEIDVVADIAAELPMQVIAAMLGIPEEDHDKMFALSQRIIGFDDPESDNNGLPDGEAMMQMYAYANTLGAKKREAMNGGVRTDDIVTALLDAEVDGEQLSELEFDLFFLLLVVAGNETTRTAIAQGIFYLFSNPDQWQRLLDDRSLVTTAVDEILRVATPIMYFRRTVIADTEIGGVAVAKGDRVVLWYASANFDEAAFVDPQSFDVGRTPNDHVTFGGGGPHFCLGANLARLEIRVMLEELLDQMPTLGPAGPAARGSSNFTNGLRQLPARRT</sequence>
<gene>
    <name evidence="8" type="ORF">UFOPK2683_01372</name>
</gene>
<dbReference type="CDD" id="cd11033">
    <property type="entry name" value="CYP142-like"/>
    <property type="match status" value="1"/>
</dbReference>
<dbReference type="FunFam" id="1.10.630.10:FF:000018">
    <property type="entry name" value="Cytochrome P450 monooxygenase"/>
    <property type="match status" value="1"/>
</dbReference>
<dbReference type="InterPro" id="IPR036396">
    <property type="entry name" value="Cyt_P450_sf"/>
</dbReference>
<evidence type="ECO:0000313" key="8">
    <source>
        <dbReference type="EMBL" id="CAB4732469.1"/>
    </source>
</evidence>
<keyword evidence="6" id="KW-0503">Monooxygenase</keyword>
<reference evidence="8" key="1">
    <citation type="submission" date="2020-05" db="EMBL/GenBank/DDBJ databases">
        <authorList>
            <person name="Chiriac C."/>
            <person name="Salcher M."/>
            <person name="Ghai R."/>
            <person name="Kavagutti S V."/>
        </authorList>
    </citation>
    <scope>NUCLEOTIDE SEQUENCE</scope>
</reference>
<proteinExistence type="inferred from homology"/>
<dbReference type="GO" id="GO:0008395">
    <property type="term" value="F:steroid hydroxylase activity"/>
    <property type="evidence" value="ECO:0007669"/>
    <property type="project" value="TreeGrafter"/>
</dbReference>
<dbReference type="InterPro" id="IPR001128">
    <property type="entry name" value="Cyt_P450"/>
</dbReference>
<evidence type="ECO:0000256" key="1">
    <source>
        <dbReference type="ARBA" id="ARBA00010617"/>
    </source>
</evidence>
<dbReference type="PRINTS" id="PR00359">
    <property type="entry name" value="BP450"/>
</dbReference>
<keyword evidence="2" id="KW-0349">Heme</keyword>
<feature type="region of interest" description="Disordered" evidence="7">
    <location>
        <begin position="385"/>
        <end position="409"/>
    </location>
</feature>
<organism evidence="8">
    <name type="scientific">freshwater metagenome</name>
    <dbReference type="NCBI Taxonomy" id="449393"/>
    <lineage>
        <taxon>unclassified sequences</taxon>
        <taxon>metagenomes</taxon>
        <taxon>ecological metagenomes</taxon>
    </lineage>
</organism>
<keyword evidence="5" id="KW-0408">Iron</keyword>
<comment type="similarity">
    <text evidence="1">Belongs to the cytochrome P450 family.</text>
</comment>
<dbReference type="PANTHER" id="PTHR46696">
    <property type="entry name" value="P450, PUTATIVE (EUROFUNG)-RELATED"/>
    <property type="match status" value="1"/>
</dbReference>